<reference evidence="1" key="1">
    <citation type="submission" date="2021-02" db="EMBL/GenBank/DDBJ databases">
        <authorList>
            <person name="Nowell W R."/>
        </authorList>
    </citation>
    <scope>NUCLEOTIDE SEQUENCE</scope>
</reference>
<dbReference type="EMBL" id="CAJOBQ010003077">
    <property type="protein sequence ID" value="CAF4592755.1"/>
    <property type="molecule type" value="Genomic_DNA"/>
</dbReference>
<gene>
    <name evidence="1" type="ORF">TSG867_LOCUS27316</name>
</gene>
<dbReference type="PANTHER" id="PTHR47642:SF5">
    <property type="entry name" value="ATP-DEPENDENT DNA HELICASE"/>
    <property type="match status" value="1"/>
</dbReference>
<dbReference type="InterPro" id="IPR027417">
    <property type="entry name" value="P-loop_NTPase"/>
</dbReference>
<accession>A0A821BUC9</accession>
<dbReference type="Gene3D" id="3.40.50.300">
    <property type="entry name" value="P-loop containing nucleotide triphosphate hydrolases"/>
    <property type="match status" value="1"/>
</dbReference>
<evidence type="ECO:0008006" key="3">
    <source>
        <dbReference type="Google" id="ProtNLM"/>
    </source>
</evidence>
<sequence length="250" mass="28371">MVKFGIVDSPHWRSDMDIKFIWTGSDAKALVYYITDYITKASLAFYDNKHLSNKTFCWIADDFNTFIIADSYHGTMSKQRKQDIENRKDQARGYLISGENSLEVRHDELQVEVVTSEMLTNPFKMNIASAPPVTTTVAISLPTKYDVIRKFTLNSQQQFAFMIINGHLDDDNQFHTGTVDNQLLMCVPGCGGTGKCQLIRAITNYFQMTKRGIMLRKVAPTSIAAAEIDRLAIHSFLGESRKNSKKDKLH</sequence>
<organism evidence="1 2">
    <name type="scientific">Rotaria socialis</name>
    <dbReference type="NCBI Taxonomy" id="392032"/>
    <lineage>
        <taxon>Eukaryota</taxon>
        <taxon>Metazoa</taxon>
        <taxon>Spiralia</taxon>
        <taxon>Gnathifera</taxon>
        <taxon>Rotifera</taxon>
        <taxon>Eurotatoria</taxon>
        <taxon>Bdelloidea</taxon>
        <taxon>Philodinida</taxon>
        <taxon>Philodinidae</taxon>
        <taxon>Rotaria</taxon>
    </lineage>
</organism>
<protein>
    <recommendedName>
        <fullName evidence="3">ATP-dependent DNA helicase</fullName>
    </recommendedName>
</protein>
<dbReference type="AlphaFoldDB" id="A0A821BUC9"/>
<comment type="caution">
    <text evidence="1">The sequence shown here is derived from an EMBL/GenBank/DDBJ whole genome shotgun (WGS) entry which is preliminary data.</text>
</comment>
<evidence type="ECO:0000313" key="1">
    <source>
        <dbReference type="EMBL" id="CAF4592755.1"/>
    </source>
</evidence>
<dbReference type="PANTHER" id="PTHR47642">
    <property type="entry name" value="ATP-DEPENDENT DNA HELICASE"/>
    <property type="match status" value="1"/>
</dbReference>
<name>A0A821BUC9_9BILA</name>
<proteinExistence type="predicted"/>
<evidence type="ECO:0000313" key="2">
    <source>
        <dbReference type="Proteomes" id="UP000663862"/>
    </source>
</evidence>
<dbReference type="InterPro" id="IPR051055">
    <property type="entry name" value="PIF1_helicase"/>
</dbReference>
<dbReference type="Proteomes" id="UP000663862">
    <property type="component" value="Unassembled WGS sequence"/>
</dbReference>